<reference evidence="3 4" key="1">
    <citation type="journal article" date="2013" name="Genome Announc.">
        <title>Complete Genome Sequence of Glaciecola psychrophila Strain 170T.</title>
        <authorList>
            <person name="Yin J."/>
            <person name="Chen J."/>
            <person name="Liu G."/>
            <person name="Yu Y."/>
            <person name="Song L."/>
            <person name="Wang X."/>
            <person name="Qu X."/>
        </authorList>
    </citation>
    <scope>NUCLEOTIDE SEQUENCE [LARGE SCALE GENOMIC DNA]</scope>
    <source>
        <strain evidence="3 4">170</strain>
    </source>
</reference>
<feature type="domain" description="Terminase large subunit GpA endonuclease" evidence="2">
    <location>
        <begin position="312"/>
        <end position="592"/>
    </location>
</feature>
<dbReference type="PATRIC" id="fig|1129794.4.peg.2400"/>
<organism evidence="3 4">
    <name type="scientific">Paraglaciecola psychrophila 170</name>
    <dbReference type="NCBI Taxonomy" id="1129794"/>
    <lineage>
        <taxon>Bacteria</taxon>
        <taxon>Pseudomonadati</taxon>
        <taxon>Pseudomonadota</taxon>
        <taxon>Gammaproteobacteria</taxon>
        <taxon>Alteromonadales</taxon>
        <taxon>Alteromonadaceae</taxon>
        <taxon>Paraglaciecola</taxon>
    </lineage>
</organism>
<evidence type="ECO:0000313" key="3">
    <source>
        <dbReference type="EMBL" id="AGH44529.1"/>
    </source>
</evidence>
<dbReference type="KEGG" id="gps:C427_2420"/>
<dbReference type="OrthoDB" id="5181253at2"/>
<dbReference type="EMBL" id="CP003837">
    <property type="protein sequence ID" value="AGH44529.1"/>
    <property type="molecule type" value="Genomic_DNA"/>
</dbReference>
<dbReference type="eggNOG" id="COG5525">
    <property type="taxonomic scope" value="Bacteria"/>
</dbReference>
<dbReference type="GO" id="GO:0004519">
    <property type="term" value="F:endonuclease activity"/>
    <property type="evidence" value="ECO:0007669"/>
    <property type="project" value="InterPro"/>
</dbReference>
<sequence>MYRPPPLTGVEWADEHFYMSSESSYIEGNWKTAPSQIAILNAMCNDDIREVNWLKSARVGYTKLVCAAIAYGIEHKKRNIGVWQPDDGARDRFSKKHIAPMLRDVGPIRSVFPYIGKKCPENTIENKSFTNGRELFLLGGKAAKNFRELSLDSAIYDELSQFDLDIEGDGSATFIGDKRLTGSAFGKSIRGSSPTIKNFCQITTAYEASDQKFQRYIPCKHCGTFQTLVFGGKGAVYGLEWDKTLPKSKVAKSAKYRCNSCSDTFSYSEFLDLDVQGYWISEEGMATYDGITFYESEGFPANKKITATPEVVGFRLWSIYSNFSPWSTIVTEWYKAQADSMALKSFINTTLGEAFEETERVKTKPEELLARREHYAAEVPDEVVYITVGGDMQDHWAEFTVKGWTAGEESYTIDQFEVHGDPSVSEFWDQLEKPLRKSYKKANGQVMNWATGVFDSGGHYTGEVYKFTKRFGIMRLYPGKGESQYGKPVATKPRKKNAHGVYLIMIGTDNAKDIIYDRVGIQLSEVGTPRPGCMHFPIKEWCNLGFFEQLLAEVKKVVVIKGQKSYRWINPPGKRNEKLDCEVYNLAALRVAQQYMSLDLDSLVINSQSGAKKINKIQDIGRLFNGND</sequence>
<dbReference type="GO" id="GO:0005524">
    <property type="term" value="F:ATP binding"/>
    <property type="evidence" value="ECO:0007669"/>
    <property type="project" value="InterPro"/>
</dbReference>
<dbReference type="HOGENOM" id="CLU_023850_3_0_6"/>
<dbReference type="STRING" id="1129794.C427_2420"/>
<name>K7AN93_9ALTE</name>
<dbReference type="Pfam" id="PF20454">
    <property type="entry name" value="GpA_nuclease"/>
    <property type="match status" value="1"/>
</dbReference>
<proteinExistence type="inferred from homology"/>
<dbReference type="InterPro" id="IPR027417">
    <property type="entry name" value="P-loop_NTPase"/>
</dbReference>
<dbReference type="InterPro" id="IPR046453">
    <property type="entry name" value="GpA_ATPase"/>
</dbReference>
<feature type="domain" description="Phage terminase large subunit GpA ATPase" evidence="1">
    <location>
        <begin position="26"/>
        <end position="265"/>
    </location>
</feature>
<evidence type="ECO:0000259" key="1">
    <source>
        <dbReference type="Pfam" id="PF05876"/>
    </source>
</evidence>
<accession>K7AN93</accession>
<dbReference type="PANTHER" id="PTHR34413">
    <property type="entry name" value="PROPHAGE TAIL FIBER ASSEMBLY PROTEIN HOMOLOG TFAE-RELATED-RELATED"/>
    <property type="match status" value="1"/>
</dbReference>
<dbReference type="Gene3D" id="3.40.50.300">
    <property type="entry name" value="P-loop containing nucleotide triphosphate hydrolases"/>
    <property type="match status" value="1"/>
</dbReference>
<dbReference type="InterPro" id="IPR008866">
    <property type="entry name" value="Phage_lambda_GpA-like"/>
</dbReference>
<keyword evidence="4" id="KW-1185">Reference proteome</keyword>
<evidence type="ECO:0000313" key="4">
    <source>
        <dbReference type="Proteomes" id="UP000011864"/>
    </source>
</evidence>
<dbReference type="Proteomes" id="UP000011864">
    <property type="component" value="Chromosome"/>
</dbReference>
<dbReference type="InterPro" id="IPR046454">
    <property type="entry name" value="GpA_endonuclease"/>
</dbReference>
<dbReference type="PANTHER" id="PTHR34413:SF2">
    <property type="entry name" value="PROPHAGE TAIL FIBER ASSEMBLY PROTEIN HOMOLOG TFAE-RELATED"/>
    <property type="match status" value="1"/>
</dbReference>
<dbReference type="HAMAP" id="MF_04144">
    <property type="entry name" value="TERL_LAMBDA"/>
    <property type="match status" value="1"/>
</dbReference>
<dbReference type="InterPro" id="IPR051220">
    <property type="entry name" value="TFA_Chaperone"/>
</dbReference>
<dbReference type="GO" id="GO:0016887">
    <property type="term" value="F:ATP hydrolysis activity"/>
    <property type="evidence" value="ECO:0007669"/>
    <property type="project" value="InterPro"/>
</dbReference>
<dbReference type="AlphaFoldDB" id="K7AN93"/>
<gene>
    <name evidence="3" type="ORF">C427_2420</name>
</gene>
<dbReference type="Pfam" id="PF05876">
    <property type="entry name" value="GpA_ATPase"/>
    <property type="match status" value="1"/>
</dbReference>
<evidence type="ECO:0000259" key="2">
    <source>
        <dbReference type="Pfam" id="PF20454"/>
    </source>
</evidence>
<protein>
    <submittedName>
        <fullName evidence="3">Uncharacterized protein</fullName>
    </submittedName>
</protein>